<proteinExistence type="predicted"/>
<organism evidence="1 2">
    <name type="scientific">Zalaria obscura</name>
    <dbReference type="NCBI Taxonomy" id="2024903"/>
    <lineage>
        <taxon>Eukaryota</taxon>
        <taxon>Fungi</taxon>
        <taxon>Dikarya</taxon>
        <taxon>Ascomycota</taxon>
        <taxon>Pezizomycotina</taxon>
        <taxon>Dothideomycetes</taxon>
        <taxon>Dothideomycetidae</taxon>
        <taxon>Dothideales</taxon>
        <taxon>Zalariaceae</taxon>
        <taxon>Zalaria</taxon>
    </lineage>
</organism>
<sequence length="141" mass="16112">MVIPKSWPARMLLDQAYPHVIFGQTLSTSVSRRAKTLLTTADPLALVSNVSRVYWWRRYPWLTWQLCSRTCHMYMFTFDCRRCVLNHLVVGHVQSSELAAHDLENHSGGILITVPGCIRHLAFVILSPRSDTCEKCDLLLA</sequence>
<gene>
    <name evidence="1" type="ORF">M8818_003146</name>
</gene>
<reference evidence="1" key="1">
    <citation type="submission" date="2024-02" db="EMBL/GenBank/DDBJ databases">
        <title>Metagenome Assembled Genome of Zalaria obscura JY119.</title>
        <authorList>
            <person name="Vighnesh L."/>
            <person name="Jagadeeshwari U."/>
            <person name="Venkata Ramana C."/>
            <person name="Sasikala C."/>
        </authorList>
    </citation>
    <scope>NUCLEOTIDE SEQUENCE</scope>
    <source>
        <strain evidence="1">JY119</strain>
    </source>
</reference>
<keyword evidence="2" id="KW-1185">Reference proteome</keyword>
<comment type="caution">
    <text evidence="1">The sequence shown here is derived from an EMBL/GenBank/DDBJ whole genome shotgun (WGS) entry which is preliminary data.</text>
</comment>
<protein>
    <submittedName>
        <fullName evidence="1">Uncharacterized protein</fullName>
    </submittedName>
</protein>
<name>A0ACC3SF63_9PEZI</name>
<evidence type="ECO:0000313" key="2">
    <source>
        <dbReference type="Proteomes" id="UP001320706"/>
    </source>
</evidence>
<dbReference type="Proteomes" id="UP001320706">
    <property type="component" value="Unassembled WGS sequence"/>
</dbReference>
<evidence type="ECO:0000313" key="1">
    <source>
        <dbReference type="EMBL" id="KAK8211493.1"/>
    </source>
</evidence>
<dbReference type="EMBL" id="JAMKPW020000013">
    <property type="protein sequence ID" value="KAK8211493.1"/>
    <property type="molecule type" value="Genomic_DNA"/>
</dbReference>
<accession>A0ACC3SF63</accession>